<organism evidence="1 2">
    <name type="scientific">Sphingobacterium bovistauri</name>
    <dbReference type="NCBI Taxonomy" id="2781959"/>
    <lineage>
        <taxon>Bacteria</taxon>
        <taxon>Pseudomonadati</taxon>
        <taxon>Bacteroidota</taxon>
        <taxon>Sphingobacteriia</taxon>
        <taxon>Sphingobacteriales</taxon>
        <taxon>Sphingobacteriaceae</taxon>
        <taxon>Sphingobacterium</taxon>
    </lineage>
</organism>
<evidence type="ECO:0000313" key="1">
    <source>
        <dbReference type="EMBL" id="MCA5005579.1"/>
    </source>
</evidence>
<sequence>MNVRILLSVLLFYIPVQAQTYFPSIFQGMGNTGLASESVYSISTNGAGIATLQRPTAALAYQPHFMTKDLRTLAAYCGIPLKNIGSFGLGVRNYGIAQVSSFLTGNFTYSRNFGNIFSTSLTANYHHYNVKNYIADNAFSLDLGALVKFGEQVNVGFYFEMLHYLNLKMIQDNIYLLNWQQDFYIKCQRNWLWRGMFITNLRRESMHVEGLAIQLQILLFYVEDWPLSQFSILEGLG</sequence>
<dbReference type="RefSeq" id="WP_225553449.1">
    <property type="nucleotide sequence ID" value="NZ_JADEYP010000018.1"/>
</dbReference>
<protein>
    <recommendedName>
        <fullName evidence="3">Type IX secretion system membrane protein, PorP/SprF family</fullName>
    </recommendedName>
</protein>
<name>A0ABS7ZA43_9SPHI</name>
<dbReference type="EMBL" id="JADEYP010000018">
    <property type="protein sequence ID" value="MCA5005579.1"/>
    <property type="molecule type" value="Genomic_DNA"/>
</dbReference>
<proteinExistence type="predicted"/>
<reference evidence="1" key="1">
    <citation type="submission" date="2020-10" db="EMBL/GenBank/DDBJ databases">
        <authorList>
            <person name="Lu T."/>
            <person name="Wang Q."/>
            <person name="Han X."/>
        </authorList>
    </citation>
    <scope>NUCLEOTIDE SEQUENCE</scope>
    <source>
        <strain evidence="1">WQ 366</strain>
    </source>
</reference>
<evidence type="ECO:0000313" key="2">
    <source>
        <dbReference type="Proteomes" id="UP001165302"/>
    </source>
</evidence>
<gene>
    <name evidence="1" type="ORF">IPZ78_10485</name>
</gene>
<comment type="caution">
    <text evidence="1">The sequence shown here is derived from an EMBL/GenBank/DDBJ whole genome shotgun (WGS) entry which is preliminary data.</text>
</comment>
<dbReference type="Proteomes" id="UP001165302">
    <property type="component" value="Unassembled WGS sequence"/>
</dbReference>
<keyword evidence="2" id="KW-1185">Reference proteome</keyword>
<accession>A0ABS7ZA43</accession>
<evidence type="ECO:0008006" key="3">
    <source>
        <dbReference type="Google" id="ProtNLM"/>
    </source>
</evidence>